<feature type="compositionally biased region" description="Polar residues" evidence="1">
    <location>
        <begin position="294"/>
        <end position="308"/>
    </location>
</feature>
<proteinExistence type="predicted"/>
<keyword evidence="4" id="KW-1185">Reference proteome</keyword>
<dbReference type="Proteomes" id="UP001307849">
    <property type="component" value="Unassembled WGS sequence"/>
</dbReference>
<feature type="region of interest" description="Disordered" evidence="1">
    <location>
        <begin position="389"/>
        <end position="434"/>
    </location>
</feature>
<reference evidence="3 4" key="1">
    <citation type="submission" date="2019-10" db="EMBL/GenBank/DDBJ databases">
        <authorList>
            <person name="Palmer J.M."/>
        </authorList>
    </citation>
    <scope>NUCLEOTIDE SEQUENCE [LARGE SCALE GENOMIC DNA]</scope>
    <source>
        <strain evidence="3 4">TWF506</strain>
    </source>
</reference>
<sequence>MFHHALLPTLTILTSLPTPTTAFWMRFIWKNGLTSPTGVYDGTSGLILYSFTESAPLLSDTLTFPEGATQCQLMQDLAPHIYGPKDPVPGIILIMDSPRVGRQVEYLFFFEDEVCGGAPGMVLKLQASGGEGGSGNYYFVSLMDYAVPVFKSWKQGDVEDPIDKKVIEAYGRPAQGGTIYPSRAFVNIPEQDLGGSMKWRHIIRDEKIQPSTLLMNDAQIDKLLGNKLIQLISIWLKNEEEYKKQQEGLDVDFGSESFNFVPMEFILGSQKVAAYMVQEGFKRQGLPVPLIRPQQDQGLRRGTTSRQAGVQRGNNGANVPVNVGAQQNRGSMVPEEEDREDLNYPVDRVSQQAGVNAQYQSYDPAGFQQAQYSGNLPPQFQQQQYYNYNPSVPWQNPEYKPSDRRYEWNSDQRGSEAYNPNPDPMILEDPNSNT</sequence>
<feature type="signal peptide" evidence="2">
    <location>
        <begin position="1"/>
        <end position="22"/>
    </location>
</feature>
<evidence type="ECO:0000313" key="3">
    <source>
        <dbReference type="EMBL" id="KAK6518665.1"/>
    </source>
</evidence>
<feature type="compositionally biased region" description="Low complexity" evidence="1">
    <location>
        <begin position="313"/>
        <end position="325"/>
    </location>
</feature>
<feature type="chain" id="PRO_5042911300" evidence="2">
    <location>
        <begin position="23"/>
        <end position="434"/>
    </location>
</feature>
<evidence type="ECO:0000256" key="1">
    <source>
        <dbReference type="SAM" id="MobiDB-lite"/>
    </source>
</evidence>
<name>A0AAN8RW79_9PEZI</name>
<gene>
    <name evidence="3" type="ORF">TWF506_005802</name>
</gene>
<comment type="caution">
    <text evidence="3">The sequence shown here is derived from an EMBL/GenBank/DDBJ whole genome shotgun (WGS) entry which is preliminary data.</text>
</comment>
<dbReference type="EMBL" id="JAVHJM010000002">
    <property type="protein sequence ID" value="KAK6518665.1"/>
    <property type="molecule type" value="Genomic_DNA"/>
</dbReference>
<feature type="region of interest" description="Disordered" evidence="1">
    <location>
        <begin position="292"/>
        <end position="342"/>
    </location>
</feature>
<keyword evidence="2" id="KW-0732">Signal</keyword>
<protein>
    <submittedName>
        <fullName evidence="3">Uncharacterized protein</fullName>
    </submittedName>
</protein>
<evidence type="ECO:0000313" key="4">
    <source>
        <dbReference type="Proteomes" id="UP001307849"/>
    </source>
</evidence>
<dbReference type="AlphaFoldDB" id="A0AAN8RW79"/>
<feature type="compositionally biased region" description="Basic and acidic residues" evidence="1">
    <location>
        <begin position="400"/>
        <end position="414"/>
    </location>
</feature>
<organism evidence="3 4">
    <name type="scientific">Arthrobotrys conoides</name>
    <dbReference type="NCBI Taxonomy" id="74498"/>
    <lineage>
        <taxon>Eukaryota</taxon>
        <taxon>Fungi</taxon>
        <taxon>Dikarya</taxon>
        <taxon>Ascomycota</taxon>
        <taxon>Pezizomycotina</taxon>
        <taxon>Orbiliomycetes</taxon>
        <taxon>Orbiliales</taxon>
        <taxon>Orbiliaceae</taxon>
        <taxon>Arthrobotrys</taxon>
    </lineage>
</organism>
<accession>A0AAN8RW79</accession>
<evidence type="ECO:0000256" key="2">
    <source>
        <dbReference type="SAM" id="SignalP"/>
    </source>
</evidence>